<keyword evidence="7" id="KW-1185">Reference proteome</keyword>
<proteinExistence type="predicted"/>
<dbReference type="VEuPathDB" id="GiardiaDB:GMRT_16399"/>
<name>A0A4Z1SM07_GIAMU</name>
<evidence type="ECO:0000259" key="5">
    <source>
        <dbReference type="PROSITE" id="PS50865"/>
    </source>
</evidence>
<protein>
    <submittedName>
        <fullName evidence="6">MYND finger domain-containing protein</fullName>
    </submittedName>
</protein>
<dbReference type="Pfam" id="PF01753">
    <property type="entry name" value="zf-MYND"/>
    <property type="match status" value="1"/>
</dbReference>
<dbReference type="Gene3D" id="6.10.140.2220">
    <property type="match status" value="1"/>
</dbReference>
<evidence type="ECO:0000256" key="1">
    <source>
        <dbReference type="ARBA" id="ARBA00022723"/>
    </source>
</evidence>
<organism evidence="6 7">
    <name type="scientific">Giardia muris</name>
    <dbReference type="NCBI Taxonomy" id="5742"/>
    <lineage>
        <taxon>Eukaryota</taxon>
        <taxon>Metamonada</taxon>
        <taxon>Diplomonadida</taxon>
        <taxon>Hexamitidae</taxon>
        <taxon>Giardiinae</taxon>
        <taxon>Giardia</taxon>
    </lineage>
</organism>
<keyword evidence="3" id="KW-0862">Zinc</keyword>
<evidence type="ECO:0000256" key="2">
    <source>
        <dbReference type="ARBA" id="ARBA00022771"/>
    </source>
</evidence>
<evidence type="ECO:0000313" key="6">
    <source>
        <dbReference type="EMBL" id="TNJ26580.1"/>
    </source>
</evidence>
<dbReference type="SUPFAM" id="SSF144232">
    <property type="entry name" value="HIT/MYND zinc finger-like"/>
    <property type="match status" value="1"/>
</dbReference>
<dbReference type="OrthoDB" id="5855668at2759"/>
<keyword evidence="1" id="KW-0479">Metal-binding</keyword>
<dbReference type="Proteomes" id="UP000315496">
    <property type="component" value="Chromosome 5"/>
</dbReference>
<dbReference type="PROSITE" id="PS50865">
    <property type="entry name" value="ZF_MYND_2"/>
    <property type="match status" value="1"/>
</dbReference>
<dbReference type="PROSITE" id="PS01360">
    <property type="entry name" value="ZF_MYND_1"/>
    <property type="match status" value="1"/>
</dbReference>
<dbReference type="EMBL" id="VDLU01000005">
    <property type="protein sequence ID" value="TNJ26580.1"/>
    <property type="molecule type" value="Genomic_DNA"/>
</dbReference>
<dbReference type="AlphaFoldDB" id="A0A4Z1SM07"/>
<dbReference type="InterPro" id="IPR002893">
    <property type="entry name" value="Znf_MYND"/>
</dbReference>
<reference evidence="6 7" key="1">
    <citation type="submission" date="2019-05" db="EMBL/GenBank/DDBJ databases">
        <title>The compact genome of Giardia muris reveals important steps in the evolution of intestinal protozoan parasites.</title>
        <authorList>
            <person name="Xu F."/>
            <person name="Jimenez-Gonzalez A."/>
            <person name="Einarsson E."/>
            <person name="Astvaldsson A."/>
            <person name="Peirasmaki D."/>
            <person name="Eckmann L."/>
            <person name="Andersson J.O."/>
            <person name="Svard S.G."/>
            <person name="Jerlstrom-Hultqvist J."/>
        </authorList>
    </citation>
    <scope>NUCLEOTIDE SEQUENCE [LARGE SCALE GENOMIC DNA]</scope>
    <source>
        <strain evidence="6 7">Roberts-Thomson</strain>
    </source>
</reference>
<accession>A0A4Z1SM07</accession>
<keyword evidence="2 4" id="KW-0863">Zinc-finger</keyword>
<dbReference type="GO" id="GO:0008270">
    <property type="term" value="F:zinc ion binding"/>
    <property type="evidence" value="ECO:0007669"/>
    <property type="project" value="UniProtKB-KW"/>
</dbReference>
<dbReference type="InterPro" id="IPR052298">
    <property type="entry name" value="ZMYND10"/>
</dbReference>
<sequence>MKPILSPEQAREYARGLRTFDLQELGSQAWLEQHRRIEALSLQVHQEQAFQLRREEGGGAVVEALTAAKKWDVLIRSLIASHLFATRIYPFVVEETVGLMRQQEQKGAAAALLLYNLLHHEVVLAELFAAVLLDDLPPCEHLDDLLDWCRHRLEVLIRGSFNATAGPTIDPRYVGCITSTDIGAGADAGDELRRQLREHESTLSYSASLTCLTLLRGLLSHHLDIGAQHKVRSLRIAPLCAMVLGGLTKQHYGNLYPWQRQKQQQTKTEKANILEYWEDAQWHTYVTAEEAAVRLTKQEAQVWLSLYEIKALIGGDAYDPSEIEVFAGIKGRLNESLMMQYPFLKEYREYLELLVLEGAKGGDGSALAAHQQRIQDEYGFSTSTLPTGVVLVQTANWYESELLESLQFWANSSRSKATDTFITTIESEEVTHGLQVTSFAEVADATKQALYKHVATHFLSRLTNLTIEELSGDIEQYLEQYDRVLPVCAVCNRVAQNRCSRCKEAWYCSRKCQVTDWKRGHKEACGKPQVQTQIQLTTIQDTFDTPD</sequence>
<gene>
    <name evidence="6" type="ORF">GMRT_16399</name>
</gene>
<dbReference type="PANTHER" id="PTHR13244:SF7">
    <property type="entry name" value="ZINC FINGER MYND DOMAIN-CONTAINING PROTEIN 10"/>
    <property type="match status" value="1"/>
</dbReference>
<comment type="caution">
    <text evidence="6">The sequence shown here is derived from an EMBL/GenBank/DDBJ whole genome shotgun (WGS) entry which is preliminary data.</text>
</comment>
<evidence type="ECO:0000256" key="4">
    <source>
        <dbReference type="PROSITE-ProRule" id="PRU00134"/>
    </source>
</evidence>
<dbReference type="GO" id="GO:0005737">
    <property type="term" value="C:cytoplasm"/>
    <property type="evidence" value="ECO:0007669"/>
    <property type="project" value="TreeGrafter"/>
</dbReference>
<feature type="domain" description="MYND-type" evidence="5">
    <location>
        <begin position="488"/>
        <end position="525"/>
    </location>
</feature>
<evidence type="ECO:0000313" key="7">
    <source>
        <dbReference type="Proteomes" id="UP000315496"/>
    </source>
</evidence>
<dbReference type="PANTHER" id="PTHR13244">
    <property type="entry name" value="ZINC FINGER MYND DOMAIN CONTAINING PROTEIN 10"/>
    <property type="match status" value="1"/>
</dbReference>
<evidence type="ECO:0000256" key="3">
    <source>
        <dbReference type="ARBA" id="ARBA00022833"/>
    </source>
</evidence>